<organism evidence="3 4">
    <name type="scientific">Pseudorhodoferax soli</name>
    <dbReference type="NCBI Taxonomy" id="545864"/>
    <lineage>
        <taxon>Bacteria</taxon>
        <taxon>Pseudomonadati</taxon>
        <taxon>Pseudomonadota</taxon>
        <taxon>Betaproteobacteria</taxon>
        <taxon>Burkholderiales</taxon>
        <taxon>Comamonadaceae</taxon>
    </lineage>
</organism>
<accession>A0A368YBX4</accession>
<name>A0A368YBX4_9BURK</name>
<dbReference type="PANTHER" id="PTHR30203">
    <property type="entry name" value="OUTER MEMBRANE CATION EFFLUX PROTEIN"/>
    <property type="match status" value="1"/>
</dbReference>
<reference evidence="3 4" key="1">
    <citation type="submission" date="2018-07" db="EMBL/GenBank/DDBJ databases">
        <title>Genomic Encyclopedia of Type Strains, Phase IV (KMG-IV): sequencing the most valuable type-strain genomes for metagenomic binning, comparative biology and taxonomic classification.</title>
        <authorList>
            <person name="Goeker M."/>
        </authorList>
    </citation>
    <scope>NUCLEOTIDE SEQUENCE [LARGE SCALE GENOMIC DNA]</scope>
    <source>
        <strain evidence="3 4">DSM 21634</strain>
    </source>
</reference>
<keyword evidence="4" id="KW-1185">Reference proteome</keyword>
<dbReference type="EMBL" id="QPJK01000001">
    <property type="protein sequence ID" value="RCW75694.1"/>
    <property type="molecule type" value="Genomic_DNA"/>
</dbReference>
<dbReference type="Gene3D" id="1.20.1600.10">
    <property type="entry name" value="Outer membrane efflux proteins (OEP)"/>
    <property type="match status" value="1"/>
</dbReference>
<proteinExistence type="predicted"/>
<sequence>MHWKFSPRRASHRLGAAVLALASLPSLAQTPPAPASSLAEAFAQAWAQQPEQAGTAARRDAGQAQRVAADRWTPEPPALEAALKSDRLSGNDGAREIEAGVAVPLWLPRERALTQAQAGAEGLALESRLRAAQWRLAGELREAWWALQLALLEQQAAAAREDSADKLARDVARRVASGDLARADQNQADGARAQAEAEVAEAALAVVQARQALAALGVQPPAGVALAEPLPQATAPDTTHPALVELDDRARLAAHAQELAAVRKRANPELALLVTRERGAYGESNTHALTVGLRVPLGSASGHRAKVATASAERIEAEQLRVLQAQRLAADAAVARARLATAQAVATAAARRTALAQQTRGFFETSFRLGETDLPNRLRVELEAYEAERQSARARVAVHQAISALRQALGLLPQ</sequence>
<dbReference type="InterPro" id="IPR010131">
    <property type="entry name" value="MdtP/NodT-like"/>
</dbReference>
<evidence type="ECO:0000313" key="3">
    <source>
        <dbReference type="EMBL" id="RCW75694.1"/>
    </source>
</evidence>
<dbReference type="GO" id="GO:0015562">
    <property type="term" value="F:efflux transmembrane transporter activity"/>
    <property type="evidence" value="ECO:0007669"/>
    <property type="project" value="InterPro"/>
</dbReference>
<comment type="caution">
    <text evidence="3">The sequence shown here is derived from an EMBL/GenBank/DDBJ whole genome shotgun (WGS) entry which is preliminary data.</text>
</comment>
<evidence type="ECO:0000256" key="1">
    <source>
        <dbReference type="SAM" id="MobiDB-lite"/>
    </source>
</evidence>
<evidence type="ECO:0000313" key="4">
    <source>
        <dbReference type="Proteomes" id="UP000252884"/>
    </source>
</evidence>
<protein>
    <submittedName>
        <fullName evidence="3">Cobalt-zinc-cadmium efflux system outer membrane protein</fullName>
    </submittedName>
</protein>
<keyword evidence="2" id="KW-0732">Signal</keyword>
<feature type="signal peptide" evidence="2">
    <location>
        <begin position="1"/>
        <end position="28"/>
    </location>
</feature>
<evidence type="ECO:0000256" key="2">
    <source>
        <dbReference type="SAM" id="SignalP"/>
    </source>
</evidence>
<gene>
    <name evidence="3" type="ORF">DES41_101289</name>
</gene>
<dbReference type="OrthoDB" id="8558511at2"/>
<dbReference type="AlphaFoldDB" id="A0A368YBX4"/>
<feature type="region of interest" description="Disordered" evidence="1">
    <location>
        <begin position="49"/>
        <end position="76"/>
    </location>
</feature>
<dbReference type="Proteomes" id="UP000252884">
    <property type="component" value="Unassembled WGS sequence"/>
</dbReference>
<dbReference type="SUPFAM" id="SSF56954">
    <property type="entry name" value="Outer membrane efflux proteins (OEP)"/>
    <property type="match status" value="1"/>
</dbReference>
<feature type="chain" id="PRO_5016942620" evidence="2">
    <location>
        <begin position="29"/>
        <end position="414"/>
    </location>
</feature>
<dbReference type="RefSeq" id="WP_114465245.1">
    <property type="nucleotide sequence ID" value="NZ_QPJK01000001.1"/>
</dbReference>
<dbReference type="PANTHER" id="PTHR30203:SF24">
    <property type="entry name" value="BLR4935 PROTEIN"/>
    <property type="match status" value="1"/>
</dbReference>